<dbReference type="InterPro" id="IPR001818">
    <property type="entry name" value="Pept_M10_metallopeptidase"/>
</dbReference>
<dbReference type="GO" id="GO:0008270">
    <property type="term" value="F:zinc ion binding"/>
    <property type="evidence" value="ECO:0007669"/>
    <property type="project" value="InterPro"/>
</dbReference>
<dbReference type="RefSeq" id="WP_054656010.1">
    <property type="nucleotide sequence ID" value="NZ_AZEB01000007.1"/>
</dbReference>
<keyword evidence="5" id="KW-0812">Transmembrane</keyword>
<evidence type="ECO:0000256" key="1">
    <source>
        <dbReference type="ARBA" id="ARBA00022670"/>
    </source>
</evidence>
<dbReference type="EMBL" id="AZEB01000007">
    <property type="protein sequence ID" value="KRL22432.1"/>
    <property type="molecule type" value="Genomic_DNA"/>
</dbReference>
<comment type="caution">
    <text evidence="7">The sequence shown here is derived from an EMBL/GenBank/DDBJ whole genome shotgun (WGS) entry which is preliminary data.</text>
</comment>
<dbReference type="PATRIC" id="fig|1423766.4.peg.2678"/>
<keyword evidence="2" id="KW-0479">Metal-binding</keyword>
<dbReference type="AlphaFoldDB" id="A0A0R1NPW5"/>
<keyword evidence="4" id="KW-0862">Zinc</keyword>
<dbReference type="GO" id="GO:0031012">
    <property type="term" value="C:extracellular matrix"/>
    <property type="evidence" value="ECO:0007669"/>
    <property type="project" value="InterPro"/>
</dbReference>
<dbReference type="Gene3D" id="3.40.390.10">
    <property type="entry name" value="Collagenase (Catalytic Domain)"/>
    <property type="match status" value="1"/>
</dbReference>
<keyword evidence="8" id="KW-1185">Reference proteome</keyword>
<gene>
    <name evidence="7" type="ORF">FC98_GL002568</name>
</gene>
<feature type="transmembrane region" description="Helical" evidence="5">
    <location>
        <begin position="15"/>
        <end position="37"/>
    </location>
</feature>
<keyword evidence="5" id="KW-1133">Transmembrane helix</keyword>
<dbReference type="SUPFAM" id="SSF55486">
    <property type="entry name" value="Metalloproteases ('zincins'), catalytic domain"/>
    <property type="match status" value="1"/>
</dbReference>
<evidence type="ECO:0000313" key="8">
    <source>
        <dbReference type="Proteomes" id="UP000051439"/>
    </source>
</evidence>
<evidence type="ECO:0000259" key="6">
    <source>
        <dbReference type="Pfam" id="PF00413"/>
    </source>
</evidence>
<dbReference type="GO" id="GO:0006508">
    <property type="term" value="P:proteolysis"/>
    <property type="evidence" value="ECO:0007669"/>
    <property type="project" value="UniProtKB-KW"/>
</dbReference>
<name>A0A0R1NPW5_9LACO</name>
<keyword evidence="1" id="KW-0645">Protease</keyword>
<dbReference type="InterPro" id="IPR024079">
    <property type="entry name" value="MetalloPept_cat_dom_sf"/>
</dbReference>
<accession>A0A0R1NPW5</accession>
<reference evidence="7 8" key="1">
    <citation type="journal article" date="2015" name="Genome Announc.">
        <title>Expanding the biotechnology potential of lactobacilli through comparative genomics of 213 strains and associated genera.</title>
        <authorList>
            <person name="Sun Z."/>
            <person name="Harris H.M."/>
            <person name="McCann A."/>
            <person name="Guo C."/>
            <person name="Argimon S."/>
            <person name="Zhang W."/>
            <person name="Yang X."/>
            <person name="Jeffery I.B."/>
            <person name="Cooney J.C."/>
            <person name="Kagawa T.F."/>
            <person name="Liu W."/>
            <person name="Song Y."/>
            <person name="Salvetti E."/>
            <person name="Wrobel A."/>
            <person name="Rasinkangas P."/>
            <person name="Parkhill J."/>
            <person name="Rea M.C."/>
            <person name="O'Sullivan O."/>
            <person name="Ritari J."/>
            <person name="Douillard F.P."/>
            <person name="Paul Ross R."/>
            <person name="Yang R."/>
            <person name="Briner A.E."/>
            <person name="Felis G.E."/>
            <person name="de Vos W.M."/>
            <person name="Barrangou R."/>
            <person name="Klaenhammer T.R."/>
            <person name="Caufield P.W."/>
            <person name="Cui Y."/>
            <person name="Zhang H."/>
            <person name="O'Toole P.W."/>
        </authorList>
    </citation>
    <scope>NUCLEOTIDE SEQUENCE [LARGE SCALE GENOMIC DNA]</scope>
    <source>
        <strain evidence="7 8">DSM 19906</strain>
    </source>
</reference>
<evidence type="ECO:0000256" key="3">
    <source>
        <dbReference type="ARBA" id="ARBA00022801"/>
    </source>
</evidence>
<dbReference type="PANTHER" id="PTHR10201">
    <property type="entry name" value="MATRIX METALLOPROTEINASE"/>
    <property type="match status" value="1"/>
</dbReference>
<proteinExistence type="predicted"/>
<protein>
    <recommendedName>
        <fullName evidence="6">Peptidase M10 metallopeptidase domain-containing protein</fullName>
    </recommendedName>
</protein>
<evidence type="ECO:0000313" key="7">
    <source>
        <dbReference type="EMBL" id="KRL22432.1"/>
    </source>
</evidence>
<evidence type="ECO:0000256" key="5">
    <source>
        <dbReference type="SAM" id="Phobius"/>
    </source>
</evidence>
<dbReference type="GO" id="GO:0004222">
    <property type="term" value="F:metalloendopeptidase activity"/>
    <property type="evidence" value="ECO:0007669"/>
    <property type="project" value="InterPro"/>
</dbReference>
<dbReference type="PRINTS" id="PR00138">
    <property type="entry name" value="MATRIXIN"/>
</dbReference>
<keyword evidence="3" id="KW-0378">Hydrolase</keyword>
<dbReference type="InterPro" id="IPR021190">
    <property type="entry name" value="Pept_M10A"/>
</dbReference>
<dbReference type="Pfam" id="PF00413">
    <property type="entry name" value="Peptidase_M10"/>
    <property type="match status" value="1"/>
</dbReference>
<organism evidence="7 8">
    <name type="scientific">Lentilactobacillus kisonensis DSM 19906 = JCM 15041</name>
    <dbReference type="NCBI Taxonomy" id="1423766"/>
    <lineage>
        <taxon>Bacteria</taxon>
        <taxon>Bacillati</taxon>
        <taxon>Bacillota</taxon>
        <taxon>Bacilli</taxon>
        <taxon>Lactobacillales</taxon>
        <taxon>Lactobacillaceae</taxon>
        <taxon>Lentilactobacillus</taxon>
    </lineage>
</organism>
<sequence>MKHFNHDSQIRGRRLVSWLVATFAFLGLFGSLTINLVPATIYQSSAPIETPDTDPKPMYSPSKDYHWPTKQIPYKIKKTTSRHYVKVWQKAVQAWNNVGVVSLVATNETARAEIVLGTRTNYRDEPDGWDAEPGVVMGYTVQRVQTGNGPPLFADHNESYLITGAMTRMKYTSINQQASVAMHELGHDLGLNHSQNNHSIMQAAAPTLYSSIPQVDANHLAQLYAGVPKK</sequence>
<feature type="domain" description="Peptidase M10 metallopeptidase" evidence="6">
    <location>
        <begin position="66"/>
        <end position="224"/>
    </location>
</feature>
<dbReference type="Proteomes" id="UP000051439">
    <property type="component" value="Unassembled WGS sequence"/>
</dbReference>
<evidence type="ECO:0000256" key="2">
    <source>
        <dbReference type="ARBA" id="ARBA00022723"/>
    </source>
</evidence>
<evidence type="ECO:0000256" key="4">
    <source>
        <dbReference type="ARBA" id="ARBA00022833"/>
    </source>
</evidence>
<keyword evidence="5" id="KW-0472">Membrane</keyword>